<organism evidence="18 19">
    <name type="scientific">Cafeteria roenbergensis</name>
    <name type="common">Marine flagellate</name>
    <dbReference type="NCBI Taxonomy" id="33653"/>
    <lineage>
        <taxon>Eukaryota</taxon>
        <taxon>Sar</taxon>
        <taxon>Stramenopiles</taxon>
        <taxon>Bigyra</taxon>
        <taxon>Opalozoa</taxon>
        <taxon>Bicosoecida</taxon>
        <taxon>Cafeteriaceae</taxon>
        <taxon>Cafeteria</taxon>
    </lineage>
</organism>
<dbReference type="InterPro" id="IPR012309">
    <property type="entry name" value="DNA_ligase_ATP-dep_C"/>
</dbReference>
<keyword evidence="9 14" id="KW-0233">DNA recombination</keyword>
<dbReference type="PROSITE" id="PS00333">
    <property type="entry name" value="DNA_LIGASE_A2"/>
    <property type="match status" value="1"/>
</dbReference>
<dbReference type="CDD" id="cd07900">
    <property type="entry name" value="Adenylation_DNA_ligase_I_Euk"/>
    <property type="match status" value="1"/>
</dbReference>
<dbReference type="GO" id="GO:0006310">
    <property type="term" value="P:DNA recombination"/>
    <property type="evidence" value="ECO:0007669"/>
    <property type="project" value="UniProtKB-KW"/>
</dbReference>
<evidence type="ECO:0000256" key="15">
    <source>
        <dbReference type="RuleBase" id="RU004196"/>
    </source>
</evidence>
<dbReference type="SUPFAM" id="SSF117018">
    <property type="entry name" value="ATP-dependent DNA ligase DNA-binding domain"/>
    <property type="match status" value="1"/>
</dbReference>
<feature type="compositionally biased region" description="Low complexity" evidence="16">
    <location>
        <begin position="23"/>
        <end position="38"/>
    </location>
</feature>
<dbReference type="Gene3D" id="2.40.50.140">
    <property type="entry name" value="Nucleic acid-binding proteins"/>
    <property type="match status" value="1"/>
</dbReference>
<dbReference type="GO" id="GO:0006281">
    <property type="term" value="P:DNA repair"/>
    <property type="evidence" value="ECO:0007669"/>
    <property type="project" value="UniProtKB-KW"/>
</dbReference>
<dbReference type="InterPro" id="IPR012340">
    <property type="entry name" value="NA-bd_OB-fold"/>
</dbReference>
<evidence type="ECO:0000256" key="3">
    <source>
        <dbReference type="ARBA" id="ARBA00022598"/>
    </source>
</evidence>
<keyword evidence="4" id="KW-0132">Cell division</keyword>
<evidence type="ECO:0000256" key="7">
    <source>
        <dbReference type="ARBA" id="ARBA00022763"/>
    </source>
</evidence>
<evidence type="ECO:0000256" key="10">
    <source>
        <dbReference type="ARBA" id="ARBA00023204"/>
    </source>
</evidence>
<evidence type="ECO:0000256" key="11">
    <source>
        <dbReference type="ARBA" id="ARBA00023242"/>
    </source>
</evidence>
<dbReference type="GO" id="GO:0005634">
    <property type="term" value="C:nucleus"/>
    <property type="evidence" value="ECO:0007669"/>
    <property type="project" value="UniProtKB-SubCell"/>
</dbReference>
<dbReference type="Pfam" id="PF04675">
    <property type="entry name" value="DNA_ligase_A_N"/>
    <property type="match status" value="1"/>
</dbReference>
<dbReference type="GO" id="GO:0051301">
    <property type="term" value="P:cell division"/>
    <property type="evidence" value="ECO:0007669"/>
    <property type="project" value="UniProtKB-KW"/>
</dbReference>
<dbReference type="AlphaFoldDB" id="A0A5A8DY54"/>
<keyword evidence="10 14" id="KW-0234">DNA repair</keyword>
<feature type="region of interest" description="Disordered" evidence="16">
    <location>
        <begin position="373"/>
        <end position="426"/>
    </location>
</feature>
<keyword evidence="6 14" id="KW-0547">Nucleotide-binding</keyword>
<comment type="similarity">
    <text evidence="2 15">Belongs to the ATP-dependent DNA ligase family.</text>
</comment>
<keyword evidence="12" id="KW-0131">Cell cycle</keyword>
<feature type="region of interest" description="Disordered" evidence="16">
    <location>
        <begin position="450"/>
        <end position="472"/>
    </location>
</feature>
<dbReference type="GO" id="GO:0005739">
    <property type="term" value="C:mitochondrion"/>
    <property type="evidence" value="ECO:0007669"/>
    <property type="project" value="TreeGrafter"/>
</dbReference>
<accession>A0A5A8DY54</accession>
<dbReference type="InterPro" id="IPR012308">
    <property type="entry name" value="DNA_ligase_ATP-dep_N"/>
</dbReference>
<dbReference type="GO" id="GO:0003677">
    <property type="term" value="F:DNA binding"/>
    <property type="evidence" value="ECO:0007669"/>
    <property type="project" value="InterPro"/>
</dbReference>
<comment type="catalytic activity">
    <reaction evidence="13 14">
        <text>ATP + (deoxyribonucleotide)n-3'-hydroxyl + 5'-phospho-(deoxyribonucleotide)m = (deoxyribonucleotide)n+m + AMP + diphosphate.</text>
        <dbReference type="EC" id="6.5.1.1"/>
    </reaction>
</comment>
<comment type="caution">
    <text evidence="18">The sequence shown here is derived from an EMBL/GenBank/DDBJ whole genome shotgun (WGS) entry which is preliminary data.</text>
</comment>
<gene>
    <name evidence="18" type="ORF">FNF27_06711</name>
</gene>
<dbReference type="Gene3D" id="3.30.470.30">
    <property type="entry name" value="DNA ligase/mRNA capping enzyme"/>
    <property type="match status" value="1"/>
</dbReference>
<keyword evidence="8 14" id="KW-0067">ATP-binding</keyword>
<dbReference type="GO" id="GO:0006273">
    <property type="term" value="P:lagging strand elongation"/>
    <property type="evidence" value="ECO:0007669"/>
    <property type="project" value="TreeGrafter"/>
</dbReference>
<keyword evidence="7 14" id="KW-0227">DNA damage</keyword>
<feature type="compositionally biased region" description="Low complexity" evidence="16">
    <location>
        <begin position="56"/>
        <end position="70"/>
    </location>
</feature>
<dbReference type="NCBIfam" id="TIGR00574">
    <property type="entry name" value="dnl1"/>
    <property type="match status" value="1"/>
</dbReference>
<reference evidence="18 19" key="1">
    <citation type="submission" date="2019-07" db="EMBL/GenBank/DDBJ databases">
        <title>Genomes of Cafeteria roenbergensis.</title>
        <authorList>
            <person name="Fischer M.G."/>
            <person name="Hackl T."/>
            <person name="Roman M."/>
        </authorList>
    </citation>
    <scope>NUCLEOTIDE SEQUENCE [LARGE SCALE GENOMIC DNA]</scope>
    <source>
        <strain evidence="18 19">E4-10P</strain>
    </source>
</reference>
<evidence type="ECO:0000256" key="14">
    <source>
        <dbReference type="RuleBase" id="RU000617"/>
    </source>
</evidence>
<feature type="region of interest" description="Disordered" evidence="16">
    <location>
        <begin position="1"/>
        <end position="88"/>
    </location>
</feature>
<dbReference type="InterPro" id="IPR036599">
    <property type="entry name" value="DNA_ligase_N_sf"/>
</dbReference>
<dbReference type="PANTHER" id="PTHR45674:SF4">
    <property type="entry name" value="DNA LIGASE 1"/>
    <property type="match status" value="1"/>
</dbReference>
<feature type="compositionally biased region" description="Acidic residues" evidence="16">
    <location>
        <begin position="39"/>
        <end position="55"/>
    </location>
</feature>
<dbReference type="GO" id="GO:0003910">
    <property type="term" value="F:DNA ligase (ATP) activity"/>
    <property type="evidence" value="ECO:0007669"/>
    <property type="project" value="UniProtKB-EC"/>
</dbReference>
<dbReference type="EMBL" id="VLTO01000063">
    <property type="protein sequence ID" value="KAA0170119.1"/>
    <property type="molecule type" value="Genomic_DNA"/>
</dbReference>
<evidence type="ECO:0000256" key="16">
    <source>
        <dbReference type="SAM" id="MobiDB-lite"/>
    </source>
</evidence>
<evidence type="ECO:0000256" key="6">
    <source>
        <dbReference type="ARBA" id="ARBA00022741"/>
    </source>
</evidence>
<keyword evidence="11" id="KW-0539">Nucleus</keyword>
<name>A0A5A8DY54_CAFRO</name>
<dbReference type="Pfam" id="PF04679">
    <property type="entry name" value="DNA_ligase_A_C"/>
    <property type="match status" value="1"/>
</dbReference>
<proteinExistence type="inferred from homology"/>
<dbReference type="Gene3D" id="3.30.1490.70">
    <property type="match status" value="1"/>
</dbReference>
<dbReference type="Proteomes" id="UP000322899">
    <property type="component" value="Unassembled WGS sequence"/>
</dbReference>
<keyword evidence="3 14" id="KW-0436">Ligase</keyword>
<comment type="subcellular location">
    <subcellularLocation>
        <location evidence="1">Nucleus</location>
    </subcellularLocation>
</comment>
<evidence type="ECO:0000256" key="1">
    <source>
        <dbReference type="ARBA" id="ARBA00004123"/>
    </source>
</evidence>
<feature type="domain" description="ATP-dependent DNA ligase family profile" evidence="17">
    <location>
        <begin position="652"/>
        <end position="793"/>
    </location>
</feature>
<evidence type="ECO:0000256" key="5">
    <source>
        <dbReference type="ARBA" id="ARBA00022705"/>
    </source>
</evidence>
<evidence type="ECO:0000256" key="13">
    <source>
        <dbReference type="ARBA" id="ARBA00034003"/>
    </source>
</evidence>
<dbReference type="CDD" id="cd07969">
    <property type="entry name" value="OBF_DNA_ligase_I"/>
    <property type="match status" value="1"/>
</dbReference>
<protein>
    <recommendedName>
        <fullName evidence="14">DNA ligase</fullName>
        <ecNumber evidence="14">6.5.1.1</ecNumber>
    </recommendedName>
</protein>
<dbReference type="PROSITE" id="PS00697">
    <property type="entry name" value="DNA_LIGASE_A1"/>
    <property type="match status" value="1"/>
</dbReference>
<dbReference type="OrthoDB" id="206088at2759"/>
<evidence type="ECO:0000313" key="18">
    <source>
        <dbReference type="EMBL" id="KAA0170119.1"/>
    </source>
</evidence>
<evidence type="ECO:0000256" key="4">
    <source>
        <dbReference type="ARBA" id="ARBA00022618"/>
    </source>
</evidence>
<dbReference type="InterPro" id="IPR000977">
    <property type="entry name" value="DNA_ligase_ATP-dep"/>
</dbReference>
<dbReference type="FunFam" id="2.40.50.140:FF:000062">
    <property type="entry name" value="DNA ligase"/>
    <property type="match status" value="1"/>
</dbReference>
<keyword evidence="5" id="KW-0235">DNA replication</keyword>
<evidence type="ECO:0000256" key="8">
    <source>
        <dbReference type="ARBA" id="ARBA00022840"/>
    </source>
</evidence>
<dbReference type="SUPFAM" id="SSF56091">
    <property type="entry name" value="DNA ligase/mRNA capping enzyme, catalytic domain"/>
    <property type="match status" value="1"/>
</dbReference>
<evidence type="ECO:0000256" key="2">
    <source>
        <dbReference type="ARBA" id="ARBA00007572"/>
    </source>
</evidence>
<dbReference type="SUPFAM" id="SSF50249">
    <property type="entry name" value="Nucleic acid-binding proteins"/>
    <property type="match status" value="1"/>
</dbReference>
<dbReference type="InterPro" id="IPR016059">
    <property type="entry name" value="DNA_ligase_ATP-dep_CS"/>
</dbReference>
<dbReference type="Gene3D" id="1.10.3260.10">
    <property type="entry name" value="DNA ligase, ATP-dependent, N-terminal domain"/>
    <property type="match status" value="1"/>
</dbReference>
<dbReference type="InterPro" id="IPR050191">
    <property type="entry name" value="ATP-dep_DNA_ligase"/>
</dbReference>
<dbReference type="EC" id="6.5.1.1" evidence="14"/>
<evidence type="ECO:0000256" key="12">
    <source>
        <dbReference type="ARBA" id="ARBA00023306"/>
    </source>
</evidence>
<sequence length="931" mass="99366">MKRSRHVVDSDDEDEPEAIPQPATQSSSSATTGAAAATFDDETAEDDDKAAEDPETQPAPAKRPKPAIAAFFQPRKKPAAKPATKSSGSVASFFTRVSKPAAATKDDSSSAAAVASPAKDAPAAAAAQPDAGTEHIARAASIRAGQYDPVLSVADQWRKGEAVPYSALCAVLRRVEGISSRLEMQTVLCDFLRSIIALTPEDLVRTVYLCCNRLAPAYANLELGIGDSILIKAVSAATGRTAADVKAAARKSGDLGLVAEASRGKQSTLMKPKPLTVRGVFRAFKDIAEMSGNKSQDRKVSRIRTLLTAAGTDTPEARYIVRGLQGKLRIGMAESTVVVSLAHAVTITPPFHAEGALAAVEGEEEARAAIKAPVAAAKPKKARAKRPAAAAKGSDDENAAAGDDDDDDDDDDEDDDDDDDDGEEGGCAAGAVVAEAAAVAAEAVVGSDWAGPVSRSTTEPMPDVVAPTDGGEAGTFAAVLDARSPTGRYRGDEAVSAELARAVVMLKAVYSELPTYDAIIPRLLEGGVPRARACCSLTPGIPVAPMLAKPTKGVAEVLDRFESAVFTCEFKYDGERAQVHALPRGKGVRVFSRNSEETSAKYPDLAAAIPEAAKEGTVSYILDGEVVAYDRDTGKLLPFQRLSTRARKDVDVASVKVQVIFQAFDLLYLNGRPLIRESLQERRRLLRESFVAVEHKFAFAEGIDAGGEGSDGLERIQEELERAVAEKCEGLMVKTLVENASYEPSRRSFKWLKLKKDYMDGLTDTFDLVPIGAWHGKGKRTGRFGAFLLACFNPDTEEFESITKIGTGFSDEDLEAMATFFRAEERILDCKPPMVRCNDDPRIRPEVWFKPCTVWEVRAADLSVSPVHVAAAGLVDATKGIALRFPRFQRVRDDKGPEQATNSEQIAEFYSKQPVVGGGAGAGAMDDDFCF</sequence>
<evidence type="ECO:0000313" key="19">
    <source>
        <dbReference type="Proteomes" id="UP000322899"/>
    </source>
</evidence>
<dbReference type="InterPro" id="IPR012310">
    <property type="entry name" value="DNA_ligase_ATP-dep_cent"/>
</dbReference>
<dbReference type="FunFam" id="3.30.470.30:FF:000002">
    <property type="entry name" value="DNA ligase"/>
    <property type="match status" value="1"/>
</dbReference>
<dbReference type="GO" id="GO:0005524">
    <property type="term" value="F:ATP binding"/>
    <property type="evidence" value="ECO:0007669"/>
    <property type="project" value="UniProtKB-KW"/>
</dbReference>
<feature type="compositionally biased region" description="Acidic residues" evidence="16">
    <location>
        <begin position="396"/>
        <end position="424"/>
    </location>
</feature>
<evidence type="ECO:0000259" key="17">
    <source>
        <dbReference type="PROSITE" id="PS50160"/>
    </source>
</evidence>
<dbReference type="PROSITE" id="PS50160">
    <property type="entry name" value="DNA_LIGASE_A3"/>
    <property type="match status" value="1"/>
</dbReference>
<evidence type="ECO:0000256" key="9">
    <source>
        <dbReference type="ARBA" id="ARBA00023172"/>
    </source>
</evidence>
<dbReference type="PANTHER" id="PTHR45674">
    <property type="entry name" value="DNA LIGASE 1/3 FAMILY MEMBER"/>
    <property type="match status" value="1"/>
</dbReference>
<dbReference type="GO" id="GO:0071897">
    <property type="term" value="P:DNA biosynthetic process"/>
    <property type="evidence" value="ECO:0007669"/>
    <property type="project" value="InterPro"/>
</dbReference>
<dbReference type="Pfam" id="PF01068">
    <property type="entry name" value="DNA_ligase_A_M"/>
    <property type="match status" value="1"/>
</dbReference>